<keyword evidence="4 6" id="KW-1133">Transmembrane helix</keyword>
<reference evidence="7 8" key="1">
    <citation type="journal article" date="2014" name="Int. J. Syst. Evol. Microbiol.">
        <title>Complete genome sequence of Corynebacterium casei LMG S-19264T (=DSM 44701T), isolated from a smear-ripened cheese.</title>
        <authorList>
            <consortium name="US DOE Joint Genome Institute (JGI-PGF)"/>
            <person name="Walter F."/>
            <person name="Albersmeier A."/>
            <person name="Kalinowski J."/>
            <person name="Ruckert C."/>
        </authorList>
    </citation>
    <scope>NUCLEOTIDE SEQUENCE [LARGE SCALE GENOMIC DNA]</scope>
    <source>
        <strain evidence="7 8">CGMCC 1.9161</strain>
    </source>
</reference>
<feature type="transmembrane region" description="Helical" evidence="6">
    <location>
        <begin position="29"/>
        <end position="51"/>
    </location>
</feature>
<comment type="caution">
    <text evidence="7">The sequence shown here is derived from an EMBL/GenBank/DDBJ whole genome shotgun (WGS) entry which is preliminary data.</text>
</comment>
<organism evidence="7 8">
    <name type="scientific">Salinarimonas ramus</name>
    <dbReference type="NCBI Taxonomy" id="690164"/>
    <lineage>
        <taxon>Bacteria</taxon>
        <taxon>Pseudomonadati</taxon>
        <taxon>Pseudomonadota</taxon>
        <taxon>Alphaproteobacteria</taxon>
        <taxon>Hyphomicrobiales</taxon>
        <taxon>Salinarimonadaceae</taxon>
        <taxon>Salinarimonas</taxon>
    </lineage>
</organism>
<sequence length="431" mass="44041">MTGAVGILGRFSANAIGAGRRIAAAGGGFALWAFAIRVSAAALAFLTQIVLARLVGEEAYGEVAAAITVLGVVVAIAVLGLDTAAQRFVAHYRVEGDLASLRGFMRAARLAPLLLGCVIGAIGSAMTWNADPVLSLAFVMLPFVAVLLAQEGIAKAFDWPVVALGPNFLLRPVLALGLVLGAAGLGVGLDASVVILAMLVAALVALLVQTAIVAPRIRAVVPAGERRYHLRSWGLVVSPIVVGDIGALVATSVDVIALSLTRPAEEVGIYFAAVKSLALVQFVAYAVSNAVAHRVSALHVAGDRAALRRMVVRACLATFVPSVAFAAALVALGPFVLGLFGEAFVAAWPAMAIVAAGAVILAAVGPAERVLNMIGKERECALVYVATAFVATLLAFWLAPLHGPVGAAIALSAGMVFEALALAFVLRRALA</sequence>
<dbReference type="Pfam" id="PF01943">
    <property type="entry name" value="Polysacc_synt"/>
    <property type="match status" value="1"/>
</dbReference>
<feature type="transmembrane region" description="Helical" evidence="6">
    <location>
        <begin position="235"/>
        <end position="261"/>
    </location>
</feature>
<dbReference type="Proteomes" id="UP000600449">
    <property type="component" value="Unassembled WGS sequence"/>
</dbReference>
<feature type="transmembrane region" description="Helical" evidence="6">
    <location>
        <begin position="379"/>
        <end position="399"/>
    </location>
</feature>
<feature type="transmembrane region" description="Helical" evidence="6">
    <location>
        <begin position="314"/>
        <end position="340"/>
    </location>
</feature>
<protein>
    <submittedName>
        <fullName evidence="7">Flippase</fullName>
    </submittedName>
</protein>
<dbReference type="EMBL" id="BMMF01000002">
    <property type="protein sequence ID" value="GGK22517.1"/>
    <property type="molecule type" value="Genomic_DNA"/>
</dbReference>
<feature type="transmembrane region" description="Helical" evidence="6">
    <location>
        <begin position="193"/>
        <end position="214"/>
    </location>
</feature>
<evidence type="ECO:0000256" key="4">
    <source>
        <dbReference type="ARBA" id="ARBA00022989"/>
    </source>
</evidence>
<dbReference type="GO" id="GO:0005886">
    <property type="term" value="C:plasma membrane"/>
    <property type="evidence" value="ECO:0007669"/>
    <property type="project" value="UniProtKB-SubCell"/>
</dbReference>
<feature type="transmembrane region" description="Helical" evidence="6">
    <location>
        <begin position="169"/>
        <end position="187"/>
    </location>
</feature>
<feature type="transmembrane region" description="Helical" evidence="6">
    <location>
        <begin position="106"/>
        <end position="126"/>
    </location>
</feature>
<dbReference type="RefSeq" id="WP_188909535.1">
    <property type="nucleotide sequence ID" value="NZ_BMMF01000002.1"/>
</dbReference>
<comment type="subcellular location">
    <subcellularLocation>
        <location evidence="1">Cell membrane</location>
        <topology evidence="1">Multi-pass membrane protein</topology>
    </subcellularLocation>
</comment>
<proteinExistence type="predicted"/>
<evidence type="ECO:0000256" key="5">
    <source>
        <dbReference type="ARBA" id="ARBA00023136"/>
    </source>
</evidence>
<feature type="transmembrane region" description="Helical" evidence="6">
    <location>
        <begin position="267"/>
        <end position="287"/>
    </location>
</feature>
<accession>A0A917V2K5</accession>
<dbReference type="PANTHER" id="PTHR30250">
    <property type="entry name" value="PST FAMILY PREDICTED COLANIC ACID TRANSPORTER"/>
    <property type="match status" value="1"/>
</dbReference>
<evidence type="ECO:0000313" key="7">
    <source>
        <dbReference type="EMBL" id="GGK22517.1"/>
    </source>
</evidence>
<keyword evidence="5 6" id="KW-0472">Membrane</keyword>
<gene>
    <name evidence="7" type="ORF">GCM10011322_06490</name>
</gene>
<feature type="transmembrane region" description="Helical" evidence="6">
    <location>
        <begin position="346"/>
        <end position="367"/>
    </location>
</feature>
<name>A0A917V2K5_9HYPH</name>
<evidence type="ECO:0000256" key="2">
    <source>
        <dbReference type="ARBA" id="ARBA00022475"/>
    </source>
</evidence>
<evidence type="ECO:0000256" key="6">
    <source>
        <dbReference type="SAM" id="Phobius"/>
    </source>
</evidence>
<dbReference type="PANTHER" id="PTHR30250:SF11">
    <property type="entry name" value="O-ANTIGEN TRANSPORTER-RELATED"/>
    <property type="match status" value="1"/>
</dbReference>
<feature type="transmembrane region" description="Helical" evidence="6">
    <location>
        <begin position="63"/>
        <end position="85"/>
    </location>
</feature>
<feature type="transmembrane region" description="Helical" evidence="6">
    <location>
        <begin position="132"/>
        <end position="149"/>
    </location>
</feature>
<feature type="transmembrane region" description="Helical" evidence="6">
    <location>
        <begin position="405"/>
        <end position="426"/>
    </location>
</feature>
<dbReference type="InterPro" id="IPR002797">
    <property type="entry name" value="Polysacc_synth"/>
</dbReference>
<evidence type="ECO:0000313" key="8">
    <source>
        <dbReference type="Proteomes" id="UP000600449"/>
    </source>
</evidence>
<keyword evidence="8" id="KW-1185">Reference proteome</keyword>
<evidence type="ECO:0000256" key="3">
    <source>
        <dbReference type="ARBA" id="ARBA00022692"/>
    </source>
</evidence>
<keyword evidence="3 6" id="KW-0812">Transmembrane</keyword>
<dbReference type="InterPro" id="IPR050833">
    <property type="entry name" value="Poly_Biosynth_Transport"/>
</dbReference>
<evidence type="ECO:0000256" key="1">
    <source>
        <dbReference type="ARBA" id="ARBA00004651"/>
    </source>
</evidence>
<keyword evidence="2" id="KW-1003">Cell membrane</keyword>
<dbReference type="AlphaFoldDB" id="A0A917V2K5"/>